<dbReference type="GO" id="GO:0022841">
    <property type="term" value="F:potassium ion leak channel activity"/>
    <property type="evidence" value="ECO:0007669"/>
    <property type="project" value="TreeGrafter"/>
</dbReference>
<reference evidence="10 12" key="1">
    <citation type="submission" date="2017-01" db="EMBL/GenBank/DDBJ databases">
        <authorList>
            <person name="Varghese N."/>
            <person name="Submissions S."/>
        </authorList>
    </citation>
    <scope>NUCLEOTIDE SEQUENCE [LARGE SCALE GENOMIC DNA]</scope>
    <source>
        <strain evidence="10 12">DSM 18447</strain>
    </source>
</reference>
<evidence type="ECO:0000256" key="4">
    <source>
        <dbReference type="ARBA" id="ARBA00022989"/>
    </source>
</evidence>
<protein>
    <submittedName>
        <fullName evidence="10">Ion channel</fullName>
    </submittedName>
    <submittedName>
        <fullName evidence="11">Two pore domain potassium channel family protein</fullName>
    </submittedName>
</protein>
<evidence type="ECO:0000256" key="1">
    <source>
        <dbReference type="ARBA" id="ARBA00004141"/>
    </source>
</evidence>
<evidence type="ECO:0000256" key="2">
    <source>
        <dbReference type="ARBA" id="ARBA00022448"/>
    </source>
</evidence>
<keyword evidence="4 8" id="KW-1133">Transmembrane helix</keyword>
<reference evidence="11 13" key="2">
    <citation type="submission" date="2021-01" db="EMBL/GenBank/DDBJ databases">
        <title>Biogeographic distribution of Paracoccus.</title>
        <authorList>
            <person name="Hollensteiner J."/>
            <person name="Leineberger J."/>
            <person name="Brinkhoff T."/>
            <person name="Daniel R."/>
        </authorList>
    </citation>
    <scope>NUCLEOTIDE SEQUENCE [LARGE SCALE GENOMIC DNA]</scope>
    <source>
        <strain evidence="11 13">DSM 18447</strain>
    </source>
</reference>
<dbReference type="PANTHER" id="PTHR11003">
    <property type="entry name" value="POTASSIUM CHANNEL, SUBFAMILY K"/>
    <property type="match status" value="1"/>
</dbReference>
<evidence type="ECO:0000256" key="7">
    <source>
        <dbReference type="ARBA" id="ARBA00023303"/>
    </source>
</evidence>
<feature type="transmembrane region" description="Helical" evidence="8">
    <location>
        <begin position="65"/>
        <end position="87"/>
    </location>
</feature>
<dbReference type="EMBL" id="CP067140">
    <property type="protein sequence ID" value="WCR02236.1"/>
    <property type="molecule type" value="Genomic_DNA"/>
</dbReference>
<feature type="domain" description="Potassium channel" evidence="9">
    <location>
        <begin position="14"/>
        <end position="86"/>
    </location>
</feature>
<dbReference type="PANTHER" id="PTHR11003:SF334">
    <property type="entry name" value="FI03418P"/>
    <property type="match status" value="1"/>
</dbReference>
<dbReference type="AlphaFoldDB" id="A0AA45W5A1"/>
<dbReference type="Proteomes" id="UP001215549">
    <property type="component" value="Chromosome"/>
</dbReference>
<dbReference type="SUPFAM" id="SSF81324">
    <property type="entry name" value="Voltage-gated potassium channels"/>
    <property type="match status" value="1"/>
</dbReference>
<keyword evidence="5" id="KW-0406">Ion transport</keyword>
<dbReference type="GO" id="GO:0015271">
    <property type="term" value="F:outward rectifier potassium channel activity"/>
    <property type="evidence" value="ECO:0007669"/>
    <property type="project" value="TreeGrafter"/>
</dbReference>
<organism evidence="10 12">
    <name type="scientific">Paracoccus saliphilus</name>
    <dbReference type="NCBI Taxonomy" id="405559"/>
    <lineage>
        <taxon>Bacteria</taxon>
        <taxon>Pseudomonadati</taxon>
        <taxon>Pseudomonadota</taxon>
        <taxon>Alphaproteobacteria</taxon>
        <taxon>Rhodobacterales</taxon>
        <taxon>Paracoccaceae</taxon>
        <taxon>Paracoccus</taxon>
    </lineage>
</organism>
<keyword evidence="13" id="KW-1185">Reference proteome</keyword>
<evidence type="ECO:0000256" key="8">
    <source>
        <dbReference type="SAM" id="Phobius"/>
    </source>
</evidence>
<evidence type="ECO:0000313" key="11">
    <source>
        <dbReference type="EMBL" id="WCR02236.1"/>
    </source>
</evidence>
<evidence type="ECO:0000313" key="10">
    <source>
        <dbReference type="EMBL" id="SIS91695.1"/>
    </source>
</evidence>
<dbReference type="InterPro" id="IPR013099">
    <property type="entry name" value="K_chnl_dom"/>
</dbReference>
<dbReference type="Gene3D" id="1.10.287.70">
    <property type="match status" value="1"/>
</dbReference>
<evidence type="ECO:0000256" key="5">
    <source>
        <dbReference type="ARBA" id="ARBA00023065"/>
    </source>
</evidence>
<dbReference type="GO" id="GO:0030322">
    <property type="term" value="P:stabilization of membrane potential"/>
    <property type="evidence" value="ECO:0007669"/>
    <property type="project" value="TreeGrafter"/>
</dbReference>
<proteinExistence type="predicted"/>
<dbReference type="RefSeq" id="WP_084203165.1">
    <property type="nucleotide sequence ID" value="NZ_CP067140.1"/>
</dbReference>
<gene>
    <name evidence="11" type="ORF">JHX88_15235</name>
    <name evidence="10" type="ORF">SAMN05421772_108165</name>
</gene>
<dbReference type="GO" id="GO:0005886">
    <property type="term" value="C:plasma membrane"/>
    <property type="evidence" value="ECO:0007669"/>
    <property type="project" value="TreeGrafter"/>
</dbReference>
<dbReference type="Pfam" id="PF07885">
    <property type="entry name" value="Ion_trans_2"/>
    <property type="match status" value="1"/>
</dbReference>
<evidence type="ECO:0000313" key="12">
    <source>
        <dbReference type="Proteomes" id="UP000186216"/>
    </source>
</evidence>
<evidence type="ECO:0000259" key="9">
    <source>
        <dbReference type="Pfam" id="PF07885"/>
    </source>
</evidence>
<comment type="subcellular location">
    <subcellularLocation>
        <location evidence="1">Membrane</location>
        <topology evidence="1">Multi-pass membrane protein</topology>
    </subcellularLocation>
</comment>
<evidence type="ECO:0000313" key="13">
    <source>
        <dbReference type="Proteomes" id="UP001215549"/>
    </source>
</evidence>
<keyword evidence="2" id="KW-0813">Transport</keyword>
<dbReference type="Proteomes" id="UP000186216">
    <property type="component" value="Unassembled WGS sequence"/>
</dbReference>
<keyword evidence="6 8" id="KW-0472">Membrane</keyword>
<keyword evidence="7 11" id="KW-0407">Ion channel</keyword>
<keyword evidence="3 8" id="KW-0812">Transmembrane</keyword>
<evidence type="ECO:0000256" key="6">
    <source>
        <dbReference type="ARBA" id="ARBA00023136"/>
    </source>
</evidence>
<accession>A0AA45W5A1</accession>
<dbReference type="InterPro" id="IPR003280">
    <property type="entry name" value="2pore_dom_K_chnl"/>
</dbReference>
<feature type="transmembrane region" description="Helical" evidence="8">
    <location>
        <begin position="12"/>
        <end position="29"/>
    </location>
</feature>
<name>A0AA45W5A1_9RHOB</name>
<dbReference type="EMBL" id="FTOU01000008">
    <property type="protein sequence ID" value="SIS91695.1"/>
    <property type="molecule type" value="Genomic_DNA"/>
</dbReference>
<sequence>MALKDGQVRGLVALTFSLITGAAFFYSWVERWGLLDSFYFSVITISTIGYGDLAPQTALGKLFTIGYVLTGLGLFVATASAIADAIISSRRDGRNKENQR</sequence>
<evidence type="ECO:0000256" key="3">
    <source>
        <dbReference type="ARBA" id="ARBA00022692"/>
    </source>
</evidence>